<dbReference type="GO" id="GO:0016020">
    <property type="term" value="C:membrane"/>
    <property type="evidence" value="ECO:0007669"/>
    <property type="project" value="UniProtKB-SubCell"/>
</dbReference>
<evidence type="ECO:0000256" key="2">
    <source>
        <dbReference type="ARBA" id="ARBA00022692"/>
    </source>
</evidence>
<feature type="chain" id="PRO_5013357411" evidence="7">
    <location>
        <begin position="16"/>
        <end position="400"/>
    </location>
</feature>
<dbReference type="GO" id="GO:0006882">
    <property type="term" value="P:intracellular zinc ion homeostasis"/>
    <property type="evidence" value="ECO:0007669"/>
    <property type="project" value="TreeGrafter"/>
</dbReference>
<organism evidence="8 9">
    <name type="scientific">Lachancea dasiensis</name>
    <dbReference type="NCBI Taxonomy" id="1072105"/>
    <lineage>
        <taxon>Eukaryota</taxon>
        <taxon>Fungi</taxon>
        <taxon>Dikarya</taxon>
        <taxon>Ascomycota</taxon>
        <taxon>Saccharomycotina</taxon>
        <taxon>Saccharomycetes</taxon>
        <taxon>Saccharomycetales</taxon>
        <taxon>Saccharomycetaceae</taxon>
        <taxon>Lachancea</taxon>
    </lineage>
</organism>
<protein>
    <submittedName>
        <fullName evidence="8">LADA_0H08196g1_1</fullName>
    </submittedName>
</protein>
<keyword evidence="2 6" id="KW-0812">Transmembrane</keyword>
<feature type="transmembrane region" description="Helical" evidence="6">
    <location>
        <begin position="153"/>
        <end position="172"/>
    </location>
</feature>
<proteinExistence type="predicted"/>
<gene>
    <name evidence="8" type="ORF">LADA_0H08196G</name>
</gene>
<evidence type="ECO:0000256" key="3">
    <source>
        <dbReference type="ARBA" id="ARBA00022989"/>
    </source>
</evidence>
<feature type="transmembrane region" description="Helical" evidence="6">
    <location>
        <begin position="76"/>
        <end position="98"/>
    </location>
</feature>
<evidence type="ECO:0000256" key="5">
    <source>
        <dbReference type="SAM" id="MobiDB-lite"/>
    </source>
</evidence>
<keyword evidence="9" id="KW-1185">Reference proteome</keyword>
<reference evidence="8 9" key="1">
    <citation type="submission" date="2016-03" db="EMBL/GenBank/DDBJ databases">
        <authorList>
            <person name="Devillers H."/>
        </authorList>
    </citation>
    <scope>NUCLEOTIDE SEQUENCE [LARGE SCALE GENOMIC DNA]</scope>
    <source>
        <strain evidence="8">CBS 10888</strain>
    </source>
</reference>
<dbReference type="Pfam" id="PF02535">
    <property type="entry name" value="Zip"/>
    <property type="match status" value="1"/>
</dbReference>
<evidence type="ECO:0000256" key="1">
    <source>
        <dbReference type="ARBA" id="ARBA00004141"/>
    </source>
</evidence>
<evidence type="ECO:0000256" key="6">
    <source>
        <dbReference type="SAM" id="Phobius"/>
    </source>
</evidence>
<dbReference type="PANTHER" id="PTHR16950">
    <property type="entry name" value="ZINC TRANSPORTER SLC39A7 HISTIDINE-RICH MEMBRANE PROTEIN KE4"/>
    <property type="match status" value="1"/>
</dbReference>
<dbReference type="OrthoDB" id="200954at2759"/>
<evidence type="ECO:0000313" key="9">
    <source>
        <dbReference type="Proteomes" id="UP000190274"/>
    </source>
</evidence>
<feature type="transmembrane region" description="Helical" evidence="6">
    <location>
        <begin position="376"/>
        <end position="398"/>
    </location>
</feature>
<dbReference type="PANTHER" id="PTHR16950:SF16">
    <property type="entry name" value="ZINC TRANSPORTER ZIP13"/>
    <property type="match status" value="1"/>
</dbReference>
<comment type="subcellular location">
    <subcellularLocation>
        <location evidence="1">Membrane</location>
        <topology evidence="1">Multi-pass membrane protein</topology>
    </subcellularLocation>
</comment>
<evidence type="ECO:0000256" key="7">
    <source>
        <dbReference type="SAM" id="SignalP"/>
    </source>
</evidence>
<feature type="transmembrane region" description="Helical" evidence="6">
    <location>
        <begin position="46"/>
        <end position="69"/>
    </location>
</feature>
<feature type="region of interest" description="Disordered" evidence="5">
    <location>
        <begin position="187"/>
        <end position="224"/>
    </location>
</feature>
<feature type="compositionally biased region" description="Basic residues" evidence="5">
    <location>
        <begin position="191"/>
        <end position="201"/>
    </location>
</feature>
<feature type="signal peptide" evidence="7">
    <location>
        <begin position="1"/>
        <end position="15"/>
    </location>
</feature>
<dbReference type="InterPro" id="IPR003689">
    <property type="entry name" value="ZIP"/>
</dbReference>
<evidence type="ECO:0000256" key="4">
    <source>
        <dbReference type="ARBA" id="ARBA00023136"/>
    </source>
</evidence>
<keyword evidence="7" id="KW-0732">Signal</keyword>
<evidence type="ECO:0000313" key="8">
    <source>
        <dbReference type="EMBL" id="SCU97772.1"/>
    </source>
</evidence>
<dbReference type="AlphaFoldDB" id="A0A1G4K2N3"/>
<keyword evidence="3 6" id="KW-1133">Transmembrane helix</keyword>
<keyword evidence="4 6" id="KW-0472">Membrane</keyword>
<dbReference type="GO" id="GO:0005783">
    <property type="term" value="C:endoplasmic reticulum"/>
    <property type="evidence" value="ECO:0007669"/>
    <property type="project" value="EnsemblFungi"/>
</dbReference>
<dbReference type="STRING" id="1266660.A0A1G4K2N3"/>
<name>A0A1G4K2N3_9SACH</name>
<dbReference type="EMBL" id="LT598461">
    <property type="protein sequence ID" value="SCU97772.1"/>
    <property type="molecule type" value="Genomic_DNA"/>
</dbReference>
<dbReference type="Proteomes" id="UP000190274">
    <property type="component" value="Chromosome H"/>
</dbReference>
<accession>A0A1G4K2N3</accession>
<dbReference type="GO" id="GO:0005385">
    <property type="term" value="F:zinc ion transmembrane transporter activity"/>
    <property type="evidence" value="ECO:0007669"/>
    <property type="project" value="EnsemblFungi"/>
</dbReference>
<sequence>MVLAVLSTLISCVLAHAGHSHGGKAGVESSLTAVLSKHLFPYSARYNALLATAYISIAPCVIVSVIPAFRKSQKSMFLSLMVAFAFGTLFGDILLHLLPAIFTVNGEGIDLGGLPQAIAQLPQFDATHEIASDLLSALEPHSWKLGAGDQDPMRHTVLGVLMFIGFLLFMAIDKTFRLINFGSPQETGVHGHTHGHSHSHSHLPVPELKSQTPSDDSPDAVKSEVQTSASLKTSAYLSLVSAFAHNLTDGFALASSFYKSRSTGVVTTVAVLVHEIPHELGDFAILLASGLTFSGALKFQSMGALGALMGTMCGCLANELSFNGCTATAVGPGVLWGVSAADAMLPITTGGLLFISTVGIVPELLNTSAETKNQELAYTGLQLISVLLGFALMAWMSLNE</sequence>